<name>A0A1F5EAY2_9BACT</name>
<evidence type="ECO:0000313" key="2">
    <source>
        <dbReference type="Proteomes" id="UP000177481"/>
    </source>
</evidence>
<evidence type="ECO:0000313" key="1">
    <source>
        <dbReference type="EMBL" id="OGD64523.1"/>
    </source>
</evidence>
<organism evidence="1 2">
    <name type="scientific">Candidatus Berkelbacteria bacterium RIFCSPLOWO2_01_FULL_50_28</name>
    <dbReference type="NCBI Taxonomy" id="1797471"/>
    <lineage>
        <taxon>Bacteria</taxon>
        <taxon>Candidatus Berkelbacteria</taxon>
    </lineage>
</organism>
<protein>
    <submittedName>
        <fullName evidence="1">Uncharacterized protein</fullName>
    </submittedName>
</protein>
<sequence>MTKVDIMWKTTNQKGTQKVSTVGTTGSFGTPQDLHNFSTGCKFFYTEMKPYNPQIPNANYKYCLGKLNKIYIHQPTKTQNEI</sequence>
<dbReference type="EMBL" id="MEZX01000002">
    <property type="protein sequence ID" value="OGD64523.1"/>
    <property type="molecule type" value="Genomic_DNA"/>
</dbReference>
<reference evidence="1 2" key="1">
    <citation type="journal article" date="2016" name="Nat. Commun.">
        <title>Thousands of microbial genomes shed light on interconnected biogeochemical processes in an aquifer system.</title>
        <authorList>
            <person name="Anantharaman K."/>
            <person name="Brown C.T."/>
            <person name="Hug L.A."/>
            <person name="Sharon I."/>
            <person name="Castelle C.J."/>
            <person name="Probst A.J."/>
            <person name="Thomas B.C."/>
            <person name="Singh A."/>
            <person name="Wilkins M.J."/>
            <person name="Karaoz U."/>
            <person name="Brodie E.L."/>
            <person name="Williams K.H."/>
            <person name="Hubbard S.S."/>
            <person name="Banfield J.F."/>
        </authorList>
    </citation>
    <scope>NUCLEOTIDE SEQUENCE [LARGE SCALE GENOMIC DNA]</scope>
</reference>
<dbReference type="STRING" id="1797471.A3A71_00490"/>
<dbReference type="AlphaFoldDB" id="A0A1F5EAY2"/>
<dbReference type="Proteomes" id="UP000177481">
    <property type="component" value="Unassembled WGS sequence"/>
</dbReference>
<accession>A0A1F5EAY2</accession>
<comment type="caution">
    <text evidence="1">The sequence shown here is derived from an EMBL/GenBank/DDBJ whole genome shotgun (WGS) entry which is preliminary data.</text>
</comment>
<gene>
    <name evidence="1" type="ORF">A3A71_00490</name>
</gene>
<proteinExistence type="predicted"/>